<keyword evidence="2" id="KW-1185">Reference proteome</keyword>
<keyword evidence="1" id="KW-0472">Membrane</keyword>
<name>A0A183BWA4_GLOPA</name>
<dbReference type="AlphaFoldDB" id="A0A183BWA4"/>
<evidence type="ECO:0000256" key="1">
    <source>
        <dbReference type="SAM" id="Phobius"/>
    </source>
</evidence>
<reference evidence="2" key="2">
    <citation type="submission" date="2014-05" db="EMBL/GenBank/DDBJ databases">
        <title>The genome and life-stage specific transcriptomes of Globodera pallida elucidate key aspects of plant parasitism by a cyst nematode.</title>
        <authorList>
            <person name="Cotton J.A."/>
            <person name="Lilley C.J."/>
            <person name="Jones L.M."/>
            <person name="Kikuchi T."/>
            <person name="Reid A.J."/>
            <person name="Thorpe P."/>
            <person name="Tsai I.J."/>
            <person name="Beasley H."/>
            <person name="Blok V."/>
            <person name="Cock P.J.A."/>
            <person name="Van den Akker S.E."/>
            <person name="Holroyd N."/>
            <person name="Hunt M."/>
            <person name="Mantelin S."/>
            <person name="Naghra H."/>
            <person name="Pain A."/>
            <person name="Palomares-Rius J.E."/>
            <person name="Zarowiecki M."/>
            <person name="Berriman M."/>
            <person name="Jones J.T."/>
            <person name="Urwin P.E."/>
        </authorList>
    </citation>
    <scope>NUCLEOTIDE SEQUENCE [LARGE SCALE GENOMIC DNA]</scope>
    <source>
        <strain evidence="2">Lindley</strain>
    </source>
</reference>
<feature type="transmembrane region" description="Helical" evidence="1">
    <location>
        <begin position="75"/>
        <end position="96"/>
    </location>
</feature>
<dbReference type="Proteomes" id="UP000050741">
    <property type="component" value="Unassembled WGS sequence"/>
</dbReference>
<evidence type="ECO:0000313" key="2">
    <source>
        <dbReference type="Proteomes" id="UP000050741"/>
    </source>
</evidence>
<keyword evidence="1" id="KW-0812">Transmembrane</keyword>
<protein>
    <submittedName>
        <fullName evidence="3">DUF983 domain-containing protein</fullName>
    </submittedName>
</protein>
<accession>A0A183BWA4</accession>
<organism evidence="2 3">
    <name type="scientific">Globodera pallida</name>
    <name type="common">Potato cyst nematode worm</name>
    <name type="synonym">Heterodera pallida</name>
    <dbReference type="NCBI Taxonomy" id="36090"/>
    <lineage>
        <taxon>Eukaryota</taxon>
        <taxon>Metazoa</taxon>
        <taxon>Ecdysozoa</taxon>
        <taxon>Nematoda</taxon>
        <taxon>Chromadorea</taxon>
        <taxon>Rhabditida</taxon>
        <taxon>Tylenchina</taxon>
        <taxon>Tylenchomorpha</taxon>
        <taxon>Tylenchoidea</taxon>
        <taxon>Heteroderidae</taxon>
        <taxon>Heteroderinae</taxon>
        <taxon>Globodera</taxon>
    </lineage>
</organism>
<dbReference type="WBParaSite" id="GPLIN_000489300">
    <property type="protein sequence ID" value="GPLIN_000489300"/>
    <property type="gene ID" value="GPLIN_000489300"/>
</dbReference>
<sequence>MCLNRVVLGPEITRMPAAMPFWADLAQGNDNSDWDNGEGTQRFGQWLRRGRRNRAHKCPICQHLSPAQSVMLGTFASIFECVFLLFSTVGALASILQPKMKNALLLLLLPLVAILPGTMARSMPAAEAAQTSGEMSD</sequence>
<feature type="transmembrane region" description="Helical" evidence="1">
    <location>
        <begin position="103"/>
        <end position="120"/>
    </location>
</feature>
<reference evidence="2" key="1">
    <citation type="submission" date="2013-12" db="EMBL/GenBank/DDBJ databases">
        <authorList>
            <person name="Aslett M."/>
        </authorList>
    </citation>
    <scope>NUCLEOTIDE SEQUENCE [LARGE SCALE GENOMIC DNA]</scope>
    <source>
        <strain evidence="2">Lindley</strain>
    </source>
</reference>
<evidence type="ECO:0000313" key="3">
    <source>
        <dbReference type="WBParaSite" id="GPLIN_000489300"/>
    </source>
</evidence>
<reference evidence="3" key="3">
    <citation type="submission" date="2016-06" db="UniProtKB">
        <authorList>
            <consortium name="WormBaseParasite"/>
        </authorList>
    </citation>
    <scope>IDENTIFICATION</scope>
</reference>
<keyword evidence="1" id="KW-1133">Transmembrane helix</keyword>
<proteinExistence type="predicted"/>